<dbReference type="AlphaFoldDB" id="M7XW65"/>
<feature type="domain" description="N-acetyltransferase" evidence="1">
    <location>
        <begin position="45"/>
        <end position="211"/>
    </location>
</feature>
<protein>
    <submittedName>
        <fullName evidence="2">N-acetyltransferase</fullName>
    </submittedName>
</protein>
<reference evidence="2 3" key="1">
    <citation type="journal article" date="2012" name="Nat. Commun.">
        <title>A multi-omic map of the lipid-producing yeast Rhodosporidium toruloides.</title>
        <authorList>
            <person name="Zhu Z."/>
            <person name="Zhang S."/>
            <person name="Liu H."/>
            <person name="Shen H."/>
            <person name="Lin X."/>
            <person name="Yang F."/>
            <person name="Zhou Y.J."/>
            <person name="Jin G."/>
            <person name="Ye M."/>
            <person name="Zou H."/>
            <person name="Zou H."/>
            <person name="Zhao Z.K."/>
        </authorList>
    </citation>
    <scope>NUCLEOTIDE SEQUENCE [LARGE SCALE GENOMIC DNA]</scope>
    <source>
        <strain evidence="2 3">NP11</strain>
    </source>
</reference>
<dbReference type="InterPro" id="IPR016181">
    <property type="entry name" value="Acyl_CoA_acyltransferase"/>
</dbReference>
<dbReference type="GO" id="GO:0016747">
    <property type="term" value="F:acyltransferase activity, transferring groups other than amino-acyl groups"/>
    <property type="evidence" value="ECO:0007669"/>
    <property type="project" value="InterPro"/>
</dbReference>
<dbReference type="SUPFAM" id="SSF55729">
    <property type="entry name" value="Acyl-CoA N-acyltransferases (Nat)"/>
    <property type="match status" value="1"/>
</dbReference>
<dbReference type="RefSeq" id="XP_016275607.1">
    <property type="nucleotide sequence ID" value="XM_016418331.1"/>
</dbReference>
<organism evidence="2 3">
    <name type="scientific">Rhodotorula toruloides (strain NP11)</name>
    <name type="common">Yeast</name>
    <name type="synonym">Rhodosporidium toruloides</name>
    <dbReference type="NCBI Taxonomy" id="1130832"/>
    <lineage>
        <taxon>Eukaryota</taxon>
        <taxon>Fungi</taxon>
        <taxon>Dikarya</taxon>
        <taxon>Basidiomycota</taxon>
        <taxon>Pucciniomycotina</taxon>
        <taxon>Microbotryomycetes</taxon>
        <taxon>Sporidiobolales</taxon>
        <taxon>Sporidiobolaceae</taxon>
        <taxon>Rhodotorula</taxon>
    </lineage>
</organism>
<dbReference type="PROSITE" id="PS51186">
    <property type="entry name" value="GNAT"/>
    <property type="match status" value="1"/>
</dbReference>
<sequence length="234" mass="27336">MIPLDLSTLSLRYHSRQPHDYEDEPLMGEHYLDEESGRRNRVKTVLWYEIEFQDEGGWLMFMDEESQETHEFSGLFTDRALLKAQFSREGTGVWGAEVTERPFIAYIEGIRVEPEYRGQGVGRWALERLLEVKDPYFGTVDFIFAWPTPHPKDAPKRDDPNREQIWDTQTARAVKTFQCAGYRRVGTTAFFCLARDPNHPSRRIALEQDAQYSKNVTMNQDQLVKMLALGQLPW</sequence>
<keyword evidence="3" id="KW-1185">Reference proteome</keyword>
<dbReference type="EMBL" id="KB722644">
    <property type="protein sequence ID" value="EMS24488.1"/>
    <property type="molecule type" value="Genomic_DNA"/>
</dbReference>
<dbReference type="InterPro" id="IPR000182">
    <property type="entry name" value="GNAT_dom"/>
</dbReference>
<dbReference type="OrthoDB" id="2535684at2759"/>
<evidence type="ECO:0000313" key="2">
    <source>
        <dbReference type="EMBL" id="EMS24488.1"/>
    </source>
</evidence>
<accession>M7XW65</accession>
<name>M7XW65_RHOT1</name>
<dbReference type="GeneID" id="27368680"/>
<dbReference type="Proteomes" id="UP000016926">
    <property type="component" value="Unassembled WGS sequence"/>
</dbReference>
<dbReference type="Gene3D" id="3.40.630.30">
    <property type="match status" value="1"/>
</dbReference>
<evidence type="ECO:0000259" key="1">
    <source>
        <dbReference type="PROSITE" id="PS51186"/>
    </source>
</evidence>
<keyword evidence="2" id="KW-0808">Transferase</keyword>
<proteinExistence type="predicted"/>
<dbReference type="Pfam" id="PF00583">
    <property type="entry name" value="Acetyltransf_1"/>
    <property type="match status" value="1"/>
</dbReference>
<evidence type="ECO:0000313" key="3">
    <source>
        <dbReference type="Proteomes" id="UP000016926"/>
    </source>
</evidence>
<gene>
    <name evidence="2" type="ORF">RHTO_04667</name>
</gene>
<dbReference type="HOGENOM" id="CLU_1005275_0_0_1"/>
<dbReference type="CDD" id="cd04301">
    <property type="entry name" value="NAT_SF"/>
    <property type="match status" value="1"/>
</dbReference>